<reference evidence="2" key="1">
    <citation type="journal article" date="2022" name="Microbiol. Resour. Announc.">
        <title>Draft Genome Sequence of a Methanogenic Archaeon from West Spitsbergen Permafrost.</title>
        <authorList>
            <person name="Trubitsyn V."/>
            <person name="Rivkina E."/>
            <person name="Shcherbakova V."/>
        </authorList>
    </citation>
    <scope>NUCLEOTIDE SEQUENCE [LARGE SCALE GENOMIC DNA]</scope>
    <source>
        <strain evidence="2">VT</strain>
    </source>
</reference>
<gene>
    <name evidence="1" type="ORF">K8N75_02110</name>
</gene>
<comment type="caution">
    <text evidence="1">The sequence shown here is derived from an EMBL/GenBank/DDBJ whole genome shotgun (WGS) entry which is preliminary data.</text>
</comment>
<organism evidence="1 2">
    <name type="scientific">Methanobacterium spitsbergense</name>
    <dbReference type="NCBI Taxonomy" id="2874285"/>
    <lineage>
        <taxon>Archaea</taxon>
        <taxon>Methanobacteriati</taxon>
        <taxon>Methanobacteriota</taxon>
        <taxon>Methanomada group</taxon>
        <taxon>Methanobacteria</taxon>
        <taxon>Methanobacteriales</taxon>
        <taxon>Methanobacteriaceae</taxon>
        <taxon>Methanobacterium</taxon>
    </lineage>
</organism>
<accession>A0A8T5UMG2</accession>
<evidence type="ECO:0000313" key="2">
    <source>
        <dbReference type="Proteomes" id="UP000825933"/>
    </source>
</evidence>
<protein>
    <submittedName>
        <fullName evidence="1">Uncharacterized protein</fullName>
    </submittedName>
</protein>
<dbReference type="EMBL" id="JAIOUQ010000003">
    <property type="protein sequence ID" value="MBZ2164844.1"/>
    <property type="molecule type" value="Genomic_DNA"/>
</dbReference>
<sequence>MIIMEKTCGSYKCDVMHEGKRIGHMDGVNLIQWFVKNRYRYTGTFSRFVTSDPEESRSGIDIDIIFSNKRIIIKNARIEWIKSPNQNGTFHAANIESYEVV</sequence>
<name>A0A8T5UMG2_9EURY</name>
<dbReference type="Proteomes" id="UP000825933">
    <property type="component" value="Unassembled WGS sequence"/>
</dbReference>
<dbReference type="AlphaFoldDB" id="A0A8T5UMG2"/>
<keyword evidence="2" id="KW-1185">Reference proteome</keyword>
<dbReference type="RefSeq" id="WP_223790503.1">
    <property type="nucleotide sequence ID" value="NZ_JAIOUQ010000003.1"/>
</dbReference>
<evidence type="ECO:0000313" key="1">
    <source>
        <dbReference type="EMBL" id="MBZ2164844.1"/>
    </source>
</evidence>
<proteinExistence type="predicted"/>